<comment type="caution">
    <text evidence="2">The sequence shown here is derived from an EMBL/GenBank/DDBJ whole genome shotgun (WGS) entry which is preliminary data.</text>
</comment>
<organism evidence="2 3">
    <name type="scientific">Gossypium stocksii</name>
    <dbReference type="NCBI Taxonomy" id="47602"/>
    <lineage>
        <taxon>Eukaryota</taxon>
        <taxon>Viridiplantae</taxon>
        <taxon>Streptophyta</taxon>
        <taxon>Embryophyta</taxon>
        <taxon>Tracheophyta</taxon>
        <taxon>Spermatophyta</taxon>
        <taxon>Magnoliopsida</taxon>
        <taxon>eudicotyledons</taxon>
        <taxon>Gunneridae</taxon>
        <taxon>Pentapetalae</taxon>
        <taxon>rosids</taxon>
        <taxon>malvids</taxon>
        <taxon>Malvales</taxon>
        <taxon>Malvaceae</taxon>
        <taxon>Malvoideae</taxon>
        <taxon>Gossypium</taxon>
    </lineage>
</organism>
<proteinExistence type="predicted"/>
<evidence type="ECO:0000313" key="3">
    <source>
        <dbReference type="Proteomes" id="UP000828251"/>
    </source>
</evidence>
<name>A0A9D3ZJ94_9ROSI</name>
<dbReference type="Proteomes" id="UP000828251">
    <property type="component" value="Unassembled WGS sequence"/>
</dbReference>
<evidence type="ECO:0000256" key="1">
    <source>
        <dbReference type="SAM" id="MobiDB-lite"/>
    </source>
</evidence>
<evidence type="ECO:0000313" key="2">
    <source>
        <dbReference type="EMBL" id="KAH1040390.1"/>
    </source>
</evidence>
<protein>
    <submittedName>
        <fullName evidence="2">Uncharacterized protein</fullName>
    </submittedName>
</protein>
<gene>
    <name evidence="2" type="ORF">J1N35_042133</name>
</gene>
<dbReference type="EMBL" id="JAIQCV010000012">
    <property type="protein sequence ID" value="KAH1040390.1"/>
    <property type="molecule type" value="Genomic_DNA"/>
</dbReference>
<feature type="compositionally biased region" description="Basic and acidic residues" evidence="1">
    <location>
        <begin position="1"/>
        <end position="14"/>
    </location>
</feature>
<dbReference type="AlphaFoldDB" id="A0A9D3ZJ94"/>
<reference evidence="2 3" key="1">
    <citation type="journal article" date="2021" name="Plant Biotechnol. J.">
        <title>Multi-omics assisted identification of the key and species-specific regulatory components of drought-tolerant mechanisms in Gossypium stocksii.</title>
        <authorList>
            <person name="Yu D."/>
            <person name="Ke L."/>
            <person name="Zhang D."/>
            <person name="Wu Y."/>
            <person name="Sun Y."/>
            <person name="Mei J."/>
            <person name="Sun J."/>
            <person name="Sun Y."/>
        </authorList>
    </citation>
    <scope>NUCLEOTIDE SEQUENCE [LARGE SCALE GENOMIC DNA]</scope>
    <source>
        <strain evidence="3">cv. E1</strain>
        <tissue evidence="2">Leaf</tissue>
    </source>
</reference>
<sequence>MQKGYRLEGKHATSELEQQPTGLREQMIVQLTPLNPTTASTAGYKLSHSIS</sequence>
<accession>A0A9D3ZJ94</accession>
<feature type="region of interest" description="Disordered" evidence="1">
    <location>
        <begin position="1"/>
        <end position="22"/>
    </location>
</feature>
<keyword evidence="3" id="KW-1185">Reference proteome</keyword>